<reference evidence="1" key="1">
    <citation type="journal article" date="2020" name="Stud. Mycol.">
        <title>101 Dothideomycetes genomes: a test case for predicting lifestyles and emergence of pathogens.</title>
        <authorList>
            <person name="Haridas S."/>
            <person name="Albert R."/>
            <person name="Binder M."/>
            <person name="Bloem J."/>
            <person name="Labutti K."/>
            <person name="Salamov A."/>
            <person name="Andreopoulos B."/>
            <person name="Baker S."/>
            <person name="Barry K."/>
            <person name="Bills G."/>
            <person name="Bluhm B."/>
            <person name="Cannon C."/>
            <person name="Castanera R."/>
            <person name="Culley D."/>
            <person name="Daum C."/>
            <person name="Ezra D."/>
            <person name="Gonzalez J."/>
            <person name="Henrissat B."/>
            <person name="Kuo A."/>
            <person name="Liang C."/>
            <person name="Lipzen A."/>
            <person name="Lutzoni F."/>
            <person name="Magnuson J."/>
            <person name="Mondo S."/>
            <person name="Nolan M."/>
            <person name="Ohm R."/>
            <person name="Pangilinan J."/>
            <person name="Park H.-J."/>
            <person name="Ramirez L."/>
            <person name="Alfaro M."/>
            <person name="Sun H."/>
            <person name="Tritt A."/>
            <person name="Yoshinaga Y."/>
            <person name="Zwiers L.-H."/>
            <person name="Turgeon B."/>
            <person name="Goodwin S."/>
            <person name="Spatafora J."/>
            <person name="Crous P."/>
            <person name="Grigoriev I."/>
        </authorList>
    </citation>
    <scope>NUCLEOTIDE SEQUENCE</scope>
    <source>
        <strain evidence="1">CBS 116005</strain>
    </source>
</reference>
<organism evidence="1 2">
    <name type="scientific">Teratosphaeria nubilosa</name>
    <dbReference type="NCBI Taxonomy" id="161662"/>
    <lineage>
        <taxon>Eukaryota</taxon>
        <taxon>Fungi</taxon>
        <taxon>Dikarya</taxon>
        <taxon>Ascomycota</taxon>
        <taxon>Pezizomycotina</taxon>
        <taxon>Dothideomycetes</taxon>
        <taxon>Dothideomycetidae</taxon>
        <taxon>Mycosphaerellales</taxon>
        <taxon>Teratosphaeriaceae</taxon>
        <taxon>Teratosphaeria</taxon>
    </lineage>
</organism>
<evidence type="ECO:0000313" key="1">
    <source>
        <dbReference type="EMBL" id="KAF2765028.1"/>
    </source>
</evidence>
<evidence type="ECO:0000313" key="2">
    <source>
        <dbReference type="Proteomes" id="UP000799436"/>
    </source>
</evidence>
<dbReference type="AlphaFoldDB" id="A0A6G1KXZ3"/>
<keyword evidence="2" id="KW-1185">Reference proteome</keyword>
<dbReference type="Proteomes" id="UP000799436">
    <property type="component" value="Unassembled WGS sequence"/>
</dbReference>
<gene>
    <name evidence="1" type="ORF">EJ03DRAFT_220441</name>
</gene>
<proteinExistence type="predicted"/>
<dbReference type="EMBL" id="ML995902">
    <property type="protein sequence ID" value="KAF2765028.1"/>
    <property type="molecule type" value="Genomic_DNA"/>
</dbReference>
<name>A0A6G1KXZ3_9PEZI</name>
<accession>A0A6G1KXZ3</accession>
<sequence length="76" mass="8704">MLPLTREMLITCLWLDQAFSRNSVHCFHLIPRLSRVDCASPGVVSSLRMVREAARYAIVLLLTSKLMLYDAAVRKR</sequence>
<protein>
    <submittedName>
        <fullName evidence="1">Uncharacterized protein</fullName>
    </submittedName>
</protein>